<evidence type="ECO:0000256" key="6">
    <source>
        <dbReference type="ARBA" id="ARBA00048211"/>
    </source>
</evidence>
<dbReference type="InterPro" id="IPR033704">
    <property type="entry name" value="dUTPase_trimeric"/>
</dbReference>
<evidence type="ECO:0000313" key="9">
    <source>
        <dbReference type="EMBL" id="KAJ8100584.1"/>
    </source>
</evidence>
<dbReference type="GO" id="GO:0046081">
    <property type="term" value="P:dUTP catabolic process"/>
    <property type="evidence" value="ECO:0007669"/>
    <property type="project" value="UniProtKB-UniRule"/>
</dbReference>
<feature type="non-terminal residue" evidence="9">
    <location>
        <position position="1"/>
    </location>
</feature>
<dbReference type="CDD" id="cd07557">
    <property type="entry name" value="trimeric_dUTPase"/>
    <property type="match status" value="1"/>
</dbReference>
<evidence type="ECO:0000256" key="2">
    <source>
        <dbReference type="ARBA" id="ARBA00006581"/>
    </source>
</evidence>
<proteinExistence type="inferred from homology"/>
<evidence type="ECO:0000256" key="3">
    <source>
        <dbReference type="ARBA" id="ARBA00011233"/>
    </source>
</evidence>
<keyword evidence="7" id="KW-0479">Metal-binding</keyword>
<comment type="cofactor">
    <cofactor evidence="7">
        <name>Mg(2+)</name>
        <dbReference type="ChEBI" id="CHEBI:18420"/>
    </cofactor>
</comment>
<keyword evidence="5 7" id="KW-0546">Nucleotide metabolism</keyword>
<reference evidence="9" key="1">
    <citation type="submission" date="2023-03" db="EMBL/GenBank/DDBJ databases">
        <title>Near-Complete genome sequence of Lipomyces tetrasporous NRRL Y-64009, an oleaginous yeast capable of growing on lignocellulosic hydrolysates.</title>
        <authorList>
            <consortium name="Lawrence Berkeley National Laboratory"/>
            <person name="Jagtap S.S."/>
            <person name="Liu J.-J."/>
            <person name="Walukiewicz H.E."/>
            <person name="Pangilinan J."/>
            <person name="Lipzen A."/>
            <person name="Ahrendt S."/>
            <person name="Koriabine M."/>
            <person name="Cobaugh K."/>
            <person name="Salamov A."/>
            <person name="Yoshinaga Y."/>
            <person name="Ng V."/>
            <person name="Daum C."/>
            <person name="Grigoriev I.V."/>
            <person name="Slininger P.J."/>
            <person name="Dien B.S."/>
            <person name="Jin Y.-S."/>
            <person name="Rao C.V."/>
        </authorList>
    </citation>
    <scope>NUCLEOTIDE SEQUENCE</scope>
    <source>
        <strain evidence="9">NRRL Y-64009</strain>
    </source>
</reference>
<keyword evidence="7" id="KW-0460">Magnesium</keyword>
<dbReference type="InterPro" id="IPR008181">
    <property type="entry name" value="dUTPase"/>
</dbReference>
<dbReference type="EC" id="3.6.1.23" evidence="7"/>
<evidence type="ECO:0000256" key="4">
    <source>
        <dbReference type="ARBA" id="ARBA00022801"/>
    </source>
</evidence>
<comment type="similarity">
    <text evidence="2 7">Belongs to the dUTPase family.</text>
</comment>
<evidence type="ECO:0000259" key="8">
    <source>
        <dbReference type="Pfam" id="PF00692"/>
    </source>
</evidence>
<comment type="subunit">
    <text evidence="3 7">Homotrimer.</text>
</comment>
<dbReference type="RefSeq" id="XP_056044034.1">
    <property type="nucleotide sequence ID" value="XM_056184777.1"/>
</dbReference>
<comment type="function">
    <text evidence="7">Involved in nucleotide metabolism via production of dUMP, the immediate precursor of thymidine nucleotides, and decreases the intracellular concentration of dUTP so that uracil cannot be incorporated into DNA.</text>
</comment>
<dbReference type="GO" id="GO:0004170">
    <property type="term" value="F:dUTP diphosphatase activity"/>
    <property type="evidence" value="ECO:0007669"/>
    <property type="project" value="UniProtKB-UniRule"/>
</dbReference>
<dbReference type="InterPro" id="IPR029054">
    <property type="entry name" value="dUTPase-like"/>
</dbReference>
<dbReference type="Proteomes" id="UP001217417">
    <property type="component" value="Unassembled WGS sequence"/>
</dbReference>
<dbReference type="NCBIfam" id="TIGR00576">
    <property type="entry name" value="dut"/>
    <property type="match status" value="1"/>
</dbReference>
<dbReference type="PANTHER" id="PTHR11241">
    <property type="entry name" value="DEOXYURIDINE 5'-TRIPHOSPHATE NUCLEOTIDOHYDROLASE"/>
    <property type="match status" value="1"/>
</dbReference>
<keyword evidence="10" id="KW-1185">Reference proteome</keyword>
<accession>A0AAD7VTC5</accession>
<evidence type="ECO:0000256" key="7">
    <source>
        <dbReference type="RuleBase" id="RU367024"/>
    </source>
</evidence>
<dbReference type="EMBL" id="JARPMG010000005">
    <property type="protein sequence ID" value="KAJ8100584.1"/>
    <property type="molecule type" value="Genomic_DNA"/>
</dbReference>
<feature type="non-terminal residue" evidence="9">
    <location>
        <position position="138"/>
    </location>
</feature>
<dbReference type="InterPro" id="IPR036157">
    <property type="entry name" value="dUTPase-like_sf"/>
</dbReference>
<name>A0AAD7VTC5_9ASCO</name>
<comment type="pathway">
    <text evidence="1 7">Pyrimidine metabolism; dUMP biosynthesis; dUMP from dCTP (dUTP route): step 2/2.</text>
</comment>
<dbReference type="AlphaFoldDB" id="A0AAD7VTC5"/>
<dbReference type="Gene3D" id="2.70.40.10">
    <property type="match status" value="1"/>
</dbReference>
<dbReference type="PANTHER" id="PTHR11241:SF0">
    <property type="entry name" value="DEOXYURIDINE 5'-TRIPHOSPHATE NUCLEOTIDOHYDROLASE"/>
    <property type="match status" value="1"/>
</dbReference>
<dbReference type="SUPFAM" id="SSF51283">
    <property type="entry name" value="dUTPase-like"/>
    <property type="match status" value="1"/>
</dbReference>
<comment type="caution">
    <text evidence="9">The sequence shown here is derived from an EMBL/GenBank/DDBJ whole genome shotgun (WGS) entry which is preliminary data.</text>
</comment>
<organism evidence="9 10">
    <name type="scientific">Lipomyces tetrasporus</name>
    <dbReference type="NCBI Taxonomy" id="54092"/>
    <lineage>
        <taxon>Eukaryota</taxon>
        <taxon>Fungi</taxon>
        <taxon>Dikarya</taxon>
        <taxon>Ascomycota</taxon>
        <taxon>Saccharomycotina</taxon>
        <taxon>Lipomycetes</taxon>
        <taxon>Lipomycetales</taxon>
        <taxon>Lipomycetaceae</taxon>
        <taxon>Lipomyces</taxon>
    </lineage>
</organism>
<evidence type="ECO:0000256" key="1">
    <source>
        <dbReference type="ARBA" id="ARBA00005142"/>
    </source>
</evidence>
<sequence>VLQVKLLSDKAKTPTRGSLLAAGYDIYGVEDVLIKAQDRAMIATDIAVAIPAGHYGRIAPRSGLATKHGIQTGAGVIDADYRGPLKMLLFNQSNQDFQIHAGDRIAQMVIEKIITPEIVTVAELDETDRGANGFGSTG</sequence>
<gene>
    <name evidence="9" type="ORF">POJ06DRAFT_186928</name>
</gene>
<dbReference type="GeneID" id="80879943"/>
<keyword evidence="4 7" id="KW-0378">Hydrolase</keyword>
<evidence type="ECO:0000256" key="5">
    <source>
        <dbReference type="ARBA" id="ARBA00023080"/>
    </source>
</evidence>
<protein>
    <recommendedName>
        <fullName evidence="7">Deoxyuridine 5'-triphosphate nucleotidohydrolase</fullName>
        <shortName evidence="7">dUTPase</shortName>
        <ecNumber evidence="7">3.6.1.23</ecNumber>
    </recommendedName>
    <alternativeName>
        <fullName evidence="7">dUTP pyrophosphatase</fullName>
    </alternativeName>
</protein>
<dbReference type="GO" id="GO:0006226">
    <property type="term" value="P:dUMP biosynthetic process"/>
    <property type="evidence" value="ECO:0007669"/>
    <property type="project" value="UniProtKB-UniRule"/>
</dbReference>
<comment type="catalytic activity">
    <reaction evidence="6">
        <text>dUTP + H2O = dUMP + diphosphate + H(+)</text>
        <dbReference type="Rhea" id="RHEA:10248"/>
        <dbReference type="ChEBI" id="CHEBI:15377"/>
        <dbReference type="ChEBI" id="CHEBI:15378"/>
        <dbReference type="ChEBI" id="CHEBI:33019"/>
        <dbReference type="ChEBI" id="CHEBI:61555"/>
        <dbReference type="ChEBI" id="CHEBI:246422"/>
        <dbReference type="EC" id="3.6.1.23"/>
    </reaction>
    <physiologicalReaction direction="left-to-right" evidence="6">
        <dbReference type="Rhea" id="RHEA:10249"/>
    </physiologicalReaction>
</comment>
<dbReference type="GO" id="GO:0000287">
    <property type="term" value="F:magnesium ion binding"/>
    <property type="evidence" value="ECO:0007669"/>
    <property type="project" value="UniProtKB-UniRule"/>
</dbReference>
<evidence type="ECO:0000313" key="10">
    <source>
        <dbReference type="Proteomes" id="UP001217417"/>
    </source>
</evidence>
<dbReference type="NCBIfam" id="NF001862">
    <property type="entry name" value="PRK00601.1"/>
    <property type="match status" value="1"/>
</dbReference>
<dbReference type="Pfam" id="PF00692">
    <property type="entry name" value="dUTPase"/>
    <property type="match status" value="1"/>
</dbReference>
<feature type="domain" description="dUTPase-like" evidence="8">
    <location>
        <begin position="10"/>
        <end position="138"/>
    </location>
</feature>